<evidence type="ECO:0000313" key="3">
    <source>
        <dbReference type="Proteomes" id="UP000011864"/>
    </source>
</evidence>
<evidence type="ECO:0000259" key="1">
    <source>
        <dbReference type="Pfam" id="PF18678"/>
    </source>
</evidence>
<dbReference type="RefSeq" id="WP_007636638.1">
    <property type="nucleotide sequence ID" value="NC_020514.1"/>
</dbReference>
<protein>
    <recommendedName>
        <fullName evidence="1">Allene oxide cyclase barrel-like domain-containing protein</fullName>
    </recommendedName>
</protein>
<dbReference type="GO" id="GO:0017000">
    <property type="term" value="P:antibiotic biosynthetic process"/>
    <property type="evidence" value="ECO:0007669"/>
    <property type="project" value="InterPro"/>
</dbReference>
<keyword evidence="3" id="KW-1185">Reference proteome</keyword>
<dbReference type="SUPFAM" id="SSF141493">
    <property type="entry name" value="Allene oxide cyclase-like"/>
    <property type="match status" value="1"/>
</dbReference>
<gene>
    <name evidence="2" type="ORF">C427_5605</name>
</gene>
<dbReference type="InterPro" id="IPR041013">
    <property type="entry name" value="AOC-like"/>
</dbReference>
<dbReference type="eggNOG" id="ENOG5032XUP">
    <property type="taxonomic scope" value="Bacteria"/>
</dbReference>
<feature type="domain" description="Allene oxide cyclase barrel-like" evidence="1">
    <location>
        <begin position="41"/>
        <end position="129"/>
    </location>
</feature>
<dbReference type="InterPro" id="IPR044859">
    <property type="entry name" value="Allene_oxi_cyc_Dirigent"/>
</dbReference>
<accession>K7ANG2</accession>
<reference evidence="2 3" key="1">
    <citation type="journal article" date="2013" name="Genome Announc.">
        <title>Complete Genome Sequence of Glaciecola psychrophila Strain 170T.</title>
        <authorList>
            <person name="Yin J."/>
            <person name="Chen J."/>
            <person name="Liu G."/>
            <person name="Yu Y."/>
            <person name="Song L."/>
            <person name="Wang X."/>
            <person name="Qu X."/>
        </authorList>
    </citation>
    <scope>NUCLEOTIDE SEQUENCE [LARGE SCALE GENOMIC DNA]</scope>
    <source>
        <strain evidence="2 3">170</strain>
    </source>
</reference>
<dbReference type="EMBL" id="CP003837">
    <property type="protein sequence ID" value="AGH47699.1"/>
    <property type="molecule type" value="Genomic_DNA"/>
</dbReference>
<dbReference type="Gene3D" id="2.40.480.10">
    <property type="entry name" value="Allene oxide cyclase-like"/>
    <property type="match status" value="1"/>
</dbReference>
<dbReference type="OrthoDB" id="9773456at2"/>
<name>K7ANG2_9ALTE</name>
<dbReference type="STRING" id="1129794.C427_5605"/>
<dbReference type="GO" id="GO:0009695">
    <property type="term" value="P:jasmonic acid biosynthetic process"/>
    <property type="evidence" value="ECO:0007669"/>
    <property type="project" value="InterPro"/>
</dbReference>
<dbReference type="HOGENOM" id="CLU_1693974_0_0_6"/>
<dbReference type="Pfam" id="PF18678">
    <property type="entry name" value="AOC_like"/>
    <property type="match status" value="1"/>
</dbReference>
<evidence type="ECO:0000313" key="2">
    <source>
        <dbReference type="EMBL" id="AGH47699.1"/>
    </source>
</evidence>
<dbReference type="InterPro" id="IPR034871">
    <property type="entry name" value="Allene_oxi_cyc_sf"/>
</dbReference>
<dbReference type="Proteomes" id="UP000011864">
    <property type="component" value="Chromosome"/>
</dbReference>
<dbReference type="GO" id="GO:0046423">
    <property type="term" value="F:allene-oxide cyclase activity"/>
    <property type="evidence" value="ECO:0007669"/>
    <property type="project" value="InterPro"/>
</dbReference>
<dbReference type="AlphaFoldDB" id="K7ANG2"/>
<dbReference type="KEGG" id="gps:C427_5605"/>
<organism evidence="2 3">
    <name type="scientific">Paraglaciecola psychrophila 170</name>
    <dbReference type="NCBI Taxonomy" id="1129794"/>
    <lineage>
        <taxon>Bacteria</taxon>
        <taxon>Pseudomonadati</taxon>
        <taxon>Pseudomonadota</taxon>
        <taxon>Gammaproteobacteria</taxon>
        <taxon>Alteromonadales</taxon>
        <taxon>Alteromonadaceae</taxon>
        <taxon>Paraglaciecola</taxon>
    </lineage>
</organism>
<proteinExistence type="predicted"/>
<dbReference type="PATRIC" id="fig|1129794.4.peg.5582"/>
<sequence length="152" mass="16085">MACVILLGASTASVADSIKSKTLLTIADAKTSPAVALDLGEPGDTIGDQWLFDQPLLDAERNKIGNDSGVCTRTMVGNSSQYRWTLTLINGTIEVAGREFDQGSSAIGIVGGTGEYQHISGELISFKNSDGTYTNSYLYSGKYHQHKTASGC</sequence>